<dbReference type="EMBL" id="MLFT02000007">
    <property type="protein sequence ID" value="PHT43673.1"/>
    <property type="molecule type" value="Genomic_DNA"/>
</dbReference>
<protein>
    <recommendedName>
        <fullName evidence="5">Heme-binding protein 2</fullName>
    </recommendedName>
</protein>
<reference evidence="3 4" key="1">
    <citation type="journal article" date="2017" name="Genome Biol.">
        <title>New reference genome sequences of hot pepper reveal the massive evolution of plant disease-resistance genes by retroduplication.</title>
        <authorList>
            <person name="Kim S."/>
            <person name="Park J."/>
            <person name="Yeom S.I."/>
            <person name="Kim Y.M."/>
            <person name="Seo E."/>
            <person name="Kim K.T."/>
            <person name="Kim M.S."/>
            <person name="Lee J.M."/>
            <person name="Cheong K."/>
            <person name="Shin H.S."/>
            <person name="Kim S.B."/>
            <person name="Han K."/>
            <person name="Lee J."/>
            <person name="Park M."/>
            <person name="Lee H.A."/>
            <person name="Lee H.Y."/>
            <person name="Lee Y."/>
            <person name="Oh S."/>
            <person name="Lee J.H."/>
            <person name="Choi E."/>
            <person name="Choi E."/>
            <person name="Lee S.E."/>
            <person name="Jeon J."/>
            <person name="Kim H."/>
            <person name="Choi G."/>
            <person name="Song H."/>
            <person name="Lee J."/>
            <person name="Lee S.C."/>
            <person name="Kwon J.K."/>
            <person name="Lee H.Y."/>
            <person name="Koo N."/>
            <person name="Hong Y."/>
            <person name="Kim R.W."/>
            <person name="Kang W.H."/>
            <person name="Huh J.H."/>
            <person name="Kang B.C."/>
            <person name="Yang T.J."/>
            <person name="Lee Y.H."/>
            <person name="Bennetzen J.L."/>
            <person name="Choi D."/>
        </authorList>
    </citation>
    <scope>NUCLEOTIDE SEQUENCE [LARGE SCALE GENOMIC DNA]</scope>
    <source>
        <strain evidence="4">cv. PBC81</strain>
    </source>
</reference>
<dbReference type="InterPro" id="IPR011256">
    <property type="entry name" value="Reg_factor_effector_dom_sf"/>
</dbReference>
<organism evidence="3 4">
    <name type="scientific">Capsicum baccatum</name>
    <name type="common">Peruvian pepper</name>
    <dbReference type="NCBI Taxonomy" id="33114"/>
    <lineage>
        <taxon>Eukaryota</taxon>
        <taxon>Viridiplantae</taxon>
        <taxon>Streptophyta</taxon>
        <taxon>Embryophyta</taxon>
        <taxon>Tracheophyta</taxon>
        <taxon>Spermatophyta</taxon>
        <taxon>Magnoliopsida</taxon>
        <taxon>eudicotyledons</taxon>
        <taxon>Gunneridae</taxon>
        <taxon>Pentapetalae</taxon>
        <taxon>asterids</taxon>
        <taxon>lamiids</taxon>
        <taxon>Solanales</taxon>
        <taxon>Solanaceae</taxon>
        <taxon>Solanoideae</taxon>
        <taxon>Capsiceae</taxon>
        <taxon>Capsicum</taxon>
    </lineage>
</organism>
<accession>A0A2G2WEJ5</accession>
<feature type="signal peptide" evidence="2">
    <location>
        <begin position="1"/>
        <end position="27"/>
    </location>
</feature>
<dbReference type="FunFam" id="3.20.80.10:FF:000002">
    <property type="entry name" value="Heme-binding protein 2"/>
    <property type="match status" value="1"/>
</dbReference>
<dbReference type="AlphaFoldDB" id="A0A2G2WEJ5"/>
<proteinExistence type="inferred from homology"/>
<sequence length="293" mass="32727">MVLCVTMNVWMIKLCLFLILVSKLCNAGYSTKLDFYPPPCKRIECPNYELIESGKDYEIRLYNSAMWMSTAPIDDVSFREATRTGFRSLFNYIQGKNSFHETIEMTAPVMTQVKPSDGPFCASAFVVSFYVPKKNQPNPPPAKGLHLQKWSKTYAAVRQFSGFVVDDDISKEAAALSASIAGTKWAAAVDKSQAADNTTIYTVAQYNSPFEFKNRVNEIWQFNGFVADDDIPKEAAALSASIAGSKWAAAINKSQAADNTTMYTVAGYNSPFEFKKRVNEIWFTFDLDKAPAF</sequence>
<gene>
    <name evidence="3" type="ORF">CQW23_17698</name>
</gene>
<comment type="caution">
    <text evidence="3">The sequence shown here is derived from an EMBL/GenBank/DDBJ whole genome shotgun (WGS) entry which is preliminary data.</text>
</comment>
<comment type="similarity">
    <text evidence="1">Belongs to the HEBP family.</text>
</comment>
<dbReference type="SUPFAM" id="SSF55136">
    <property type="entry name" value="Probable bacterial effector-binding domain"/>
    <property type="match status" value="2"/>
</dbReference>
<dbReference type="PANTHER" id="PTHR11220:SF25">
    <property type="entry name" value="F3F9.4"/>
    <property type="match status" value="1"/>
</dbReference>
<dbReference type="OrthoDB" id="6424451at2759"/>
<reference evidence="4" key="2">
    <citation type="journal article" date="2017" name="J. Anim. Genet.">
        <title>Multiple reference genome sequences of hot pepper reveal the massive evolution of plant disease resistance genes by retroduplication.</title>
        <authorList>
            <person name="Kim S."/>
            <person name="Park J."/>
            <person name="Yeom S.-I."/>
            <person name="Kim Y.-M."/>
            <person name="Seo E."/>
            <person name="Kim K.-T."/>
            <person name="Kim M.-S."/>
            <person name="Lee J.M."/>
            <person name="Cheong K."/>
            <person name="Shin H.-S."/>
            <person name="Kim S.-B."/>
            <person name="Han K."/>
            <person name="Lee J."/>
            <person name="Park M."/>
            <person name="Lee H.-A."/>
            <person name="Lee H.-Y."/>
            <person name="Lee Y."/>
            <person name="Oh S."/>
            <person name="Lee J.H."/>
            <person name="Choi E."/>
            <person name="Choi E."/>
            <person name="Lee S.E."/>
            <person name="Jeon J."/>
            <person name="Kim H."/>
            <person name="Choi G."/>
            <person name="Song H."/>
            <person name="Lee J."/>
            <person name="Lee S.-C."/>
            <person name="Kwon J.-K."/>
            <person name="Lee H.-Y."/>
            <person name="Koo N."/>
            <person name="Hong Y."/>
            <person name="Kim R.W."/>
            <person name="Kang W.-H."/>
            <person name="Huh J.H."/>
            <person name="Kang B.-C."/>
            <person name="Yang T.-J."/>
            <person name="Lee Y.-H."/>
            <person name="Bennetzen J.L."/>
            <person name="Choi D."/>
        </authorList>
    </citation>
    <scope>NUCLEOTIDE SEQUENCE [LARGE SCALE GENOMIC DNA]</scope>
    <source>
        <strain evidence="4">cv. PBC81</strain>
    </source>
</reference>
<dbReference type="InterPro" id="IPR006917">
    <property type="entry name" value="SOUL_heme-bd"/>
</dbReference>
<dbReference type="Gene3D" id="3.20.80.10">
    <property type="entry name" value="Regulatory factor, effector binding domain"/>
    <property type="match status" value="2"/>
</dbReference>
<evidence type="ECO:0000313" key="4">
    <source>
        <dbReference type="Proteomes" id="UP000224567"/>
    </source>
</evidence>
<dbReference type="PANTHER" id="PTHR11220">
    <property type="entry name" value="HEME-BINDING PROTEIN-RELATED"/>
    <property type="match status" value="1"/>
</dbReference>
<evidence type="ECO:0000256" key="2">
    <source>
        <dbReference type="SAM" id="SignalP"/>
    </source>
</evidence>
<keyword evidence="4" id="KW-1185">Reference proteome</keyword>
<dbReference type="Proteomes" id="UP000224567">
    <property type="component" value="Unassembled WGS sequence"/>
</dbReference>
<dbReference type="Pfam" id="PF04832">
    <property type="entry name" value="SOUL"/>
    <property type="match status" value="2"/>
</dbReference>
<evidence type="ECO:0008006" key="5">
    <source>
        <dbReference type="Google" id="ProtNLM"/>
    </source>
</evidence>
<name>A0A2G2WEJ5_CAPBA</name>
<evidence type="ECO:0000256" key="1">
    <source>
        <dbReference type="ARBA" id="ARBA00009817"/>
    </source>
</evidence>
<dbReference type="STRING" id="33114.A0A2G2WEJ5"/>
<evidence type="ECO:0000313" key="3">
    <source>
        <dbReference type="EMBL" id="PHT43673.1"/>
    </source>
</evidence>
<keyword evidence="2" id="KW-0732">Signal</keyword>
<feature type="chain" id="PRO_5013915137" description="Heme-binding protein 2" evidence="2">
    <location>
        <begin position="28"/>
        <end position="293"/>
    </location>
</feature>